<dbReference type="AlphaFoldDB" id="S8F0V1"/>
<name>S8F0V1_FOMSC</name>
<dbReference type="Proteomes" id="UP000015241">
    <property type="component" value="Unassembled WGS sequence"/>
</dbReference>
<sequence length="610" mass="65999">APQFKAHGASARERLTEAIRREPWIKPETGDETGKRDGEPYVVLFIGYFLALYDPDSPLLRLCTGEGGAKLRTAFTAKHIKKGLNIFNIIRLGLAYPLNGRAIKGGRLNTDWKFEDEATLLALHDRLIEYFQDEPFGMYHAVVELVGHDRADALVQTGQLKRRVGVLREPSTQMPIPATMAGSSAAGPSGSQAWSASAHTGSLSVVPAREHMTTLVERYNIQPPAPATAVARVSGSRPSVAPGHSQIPQPAQHMSEKRAGKQRTCLFCTLIRSQYANVICYSGKLSGARAYAECGCPSDPSTNSGLVDSPAQFDAPRPPGLPPIHLQCALCEPGDSGTSAHNSAHSGHVACAHSVIPRENADRLRDDAAATGASVPVPSTSKTTSARASQTPAVSPPLAHTHKAAPVPALPAHTAAVATAAKVELQLWSMTPSLHYPAEKPLHQEAWRGICVVKAPHMRGDITSLLLYLPLCISLHLPTMSTNAQDIAQARVKTMAVALQAMPLMYANLLTFLRTSLRINDLRSRSYYHAGECRGLRWSLSELVLQWLDLHITSNDFVERFGDSPMLLLLAAIAEEIDRIHGAVIALTRLIVTLFRNDQRDPAVARLVSA</sequence>
<feature type="non-terminal residue" evidence="2">
    <location>
        <position position="1"/>
    </location>
</feature>
<feature type="compositionally biased region" description="Low complexity" evidence="1">
    <location>
        <begin position="374"/>
        <end position="385"/>
    </location>
</feature>
<feature type="region of interest" description="Disordered" evidence="1">
    <location>
        <begin position="174"/>
        <end position="195"/>
    </location>
</feature>
<evidence type="ECO:0000256" key="1">
    <source>
        <dbReference type="SAM" id="MobiDB-lite"/>
    </source>
</evidence>
<organism evidence="2 3">
    <name type="scientific">Fomitopsis schrenkii</name>
    <name type="common">Brown rot fungus</name>
    <dbReference type="NCBI Taxonomy" id="2126942"/>
    <lineage>
        <taxon>Eukaryota</taxon>
        <taxon>Fungi</taxon>
        <taxon>Dikarya</taxon>
        <taxon>Basidiomycota</taxon>
        <taxon>Agaricomycotina</taxon>
        <taxon>Agaricomycetes</taxon>
        <taxon>Polyporales</taxon>
        <taxon>Fomitopsis</taxon>
    </lineage>
</organism>
<proteinExistence type="predicted"/>
<evidence type="ECO:0000313" key="2">
    <source>
        <dbReference type="EMBL" id="EPS92644.1"/>
    </source>
</evidence>
<gene>
    <name evidence="2" type="ORF">FOMPIDRAFT_117414</name>
</gene>
<feature type="region of interest" description="Disordered" evidence="1">
    <location>
        <begin position="235"/>
        <end position="256"/>
    </location>
</feature>
<dbReference type="eggNOG" id="ENOG502SIUX">
    <property type="taxonomic scope" value="Eukaryota"/>
</dbReference>
<protein>
    <submittedName>
        <fullName evidence="2">Uncharacterized protein</fullName>
    </submittedName>
</protein>
<dbReference type="HOGENOM" id="CLU_448034_0_0_1"/>
<dbReference type="EMBL" id="KE504414">
    <property type="protein sequence ID" value="EPS92644.1"/>
    <property type="molecule type" value="Genomic_DNA"/>
</dbReference>
<feature type="compositionally biased region" description="Low complexity" evidence="1">
    <location>
        <begin position="181"/>
        <end position="195"/>
    </location>
</feature>
<keyword evidence="3" id="KW-1185">Reference proteome</keyword>
<evidence type="ECO:0000313" key="3">
    <source>
        <dbReference type="Proteomes" id="UP000015241"/>
    </source>
</evidence>
<dbReference type="InParanoid" id="S8F0V1"/>
<accession>S8F0V1</accession>
<dbReference type="STRING" id="743788.S8F0V1"/>
<reference evidence="2 3" key="1">
    <citation type="journal article" date="2012" name="Science">
        <title>The Paleozoic origin of enzymatic lignin decomposition reconstructed from 31 fungal genomes.</title>
        <authorList>
            <person name="Floudas D."/>
            <person name="Binder M."/>
            <person name="Riley R."/>
            <person name="Barry K."/>
            <person name="Blanchette R.A."/>
            <person name="Henrissat B."/>
            <person name="Martinez A.T."/>
            <person name="Otillar R."/>
            <person name="Spatafora J.W."/>
            <person name="Yadav J.S."/>
            <person name="Aerts A."/>
            <person name="Benoit I."/>
            <person name="Boyd A."/>
            <person name="Carlson A."/>
            <person name="Copeland A."/>
            <person name="Coutinho P.M."/>
            <person name="de Vries R.P."/>
            <person name="Ferreira P."/>
            <person name="Findley K."/>
            <person name="Foster B."/>
            <person name="Gaskell J."/>
            <person name="Glotzer D."/>
            <person name="Gorecki P."/>
            <person name="Heitman J."/>
            <person name="Hesse C."/>
            <person name="Hori C."/>
            <person name="Igarashi K."/>
            <person name="Jurgens J.A."/>
            <person name="Kallen N."/>
            <person name="Kersten P."/>
            <person name="Kohler A."/>
            <person name="Kuees U."/>
            <person name="Kumar T.K.A."/>
            <person name="Kuo A."/>
            <person name="LaButti K."/>
            <person name="Larrondo L.F."/>
            <person name="Lindquist E."/>
            <person name="Ling A."/>
            <person name="Lombard V."/>
            <person name="Lucas S."/>
            <person name="Lundell T."/>
            <person name="Martin R."/>
            <person name="McLaughlin D.J."/>
            <person name="Morgenstern I."/>
            <person name="Morin E."/>
            <person name="Murat C."/>
            <person name="Nagy L.G."/>
            <person name="Nolan M."/>
            <person name="Ohm R.A."/>
            <person name="Patyshakuliyeva A."/>
            <person name="Rokas A."/>
            <person name="Ruiz-Duenas F.J."/>
            <person name="Sabat G."/>
            <person name="Salamov A."/>
            <person name="Samejima M."/>
            <person name="Schmutz J."/>
            <person name="Slot J.C."/>
            <person name="St John F."/>
            <person name="Stenlid J."/>
            <person name="Sun H."/>
            <person name="Sun S."/>
            <person name="Syed K."/>
            <person name="Tsang A."/>
            <person name="Wiebenga A."/>
            <person name="Young D."/>
            <person name="Pisabarro A."/>
            <person name="Eastwood D.C."/>
            <person name="Martin F."/>
            <person name="Cullen D."/>
            <person name="Grigoriev I.V."/>
            <person name="Hibbett D.S."/>
        </authorList>
    </citation>
    <scope>NUCLEOTIDE SEQUENCE</scope>
    <source>
        <strain evidence="3">FP-58527</strain>
    </source>
</reference>
<feature type="region of interest" description="Disordered" evidence="1">
    <location>
        <begin position="370"/>
        <end position="397"/>
    </location>
</feature>